<evidence type="ECO:0000256" key="2">
    <source>
        <dbReference type="ARBA" id="ARBA00009477"/>
    </source>
</evidence>
<evidence type="ECO:0000259" key="5">
    <source>
        <dbReference type="Pfam" id="PF25917"/>
    </source>
</evidence>
<feature type="compositionally biased region" description="Low complexity" evidence="4">
    <location>
        <begin position="377"/>
        <end position="395"/>
    </location>
</feature>
<evidence type="ECO:0000259" key="6">
    <source>
        <dbReference type="Pfam" id="PF25954"/>
    </source>
</evidence>
<dbReference type="Gene3D" id="2.40.50.100">
    <property type="match status" value="1"/>
</dbReference>
<evidence type="ECO:0000313" key="8">
    <source>
        <dbReference type="EMBL" id="MEH0096419.1"/>
    </source>
</evidence>
<dbReference type="Gene3D" id="2.40.420.20">
    <property type="match status" value="1"/>
</dbReference>
<dbReference type="NCBIfam" id="TIGR01730">
    <property type="entry name" value="RND_mfp"/>
    <property type="match status" value="1"/>
</dbReference>
<feature type="region of interest" description="Disordered" evidence="4">
    <location>
        <begin position="373"/>
        <end position="395"/>
    </location>
</feature>
<accession>A0ABU7ZMF2</accession>
<dbReference type="InterPro" id="IPR058792">
    <property type="entry name" value="Beta-barrel_RND_2"/>
</dbReference>
<keyword evidence="3" id="KW-0813">Transport</keyword>
<dbReference type="Pfam" id="PF25967">
    <property type="entry name" value="RND-MFP_C"/>
    <property type="match status" value="1"/>
</dbReference>
<dbReference type="RefSeq" id="WP_334250960.1">
    <property type="nucleotide sequence ID" value="NZ_JBAKBE010000004.1"/>
</dbReference>
<feature type="domain" description="Multidrug resistance protein MdtA-like C-terminal permuted SH3" evidence="7">
    <location>
        <begin position="311"/>
        <end position="361"/>
    </location>
</feature>
<comment type="subcellular location">
    <subcellularLocation>
        <location evidence="1">Cell envelope</location>
    </subcellularLocation>
</comment>
<dbReference type="InterPro" id="IPR058627">
    <property type="entry name" value="MdtA-like_C"/>
</dbReference>
<dbReference type="PANTHER" id="PTHR30469:SF11">
    <property type="entry name" value="BLL4320 PROTEIN"/>
    <property type="match status" value="1"/>
</dbReference>
<reference evidence="8 9" key="1">
    <citation type="submission" date="2024-02" db="EMBL/GenBank/DDBJ databases">
        <title>A new putative Pannonibacter species isolated from two cases of bloodstream infections in paediatric patients.</title>
        <authorList>
            <person name="Castellana S."/>
            <person name="De Laurentiis V."/>
            <person name="Grassi M."/>
            <person name="De Leonardis F."/>
            <person name="Mosca A."/>
            <person name="De Carlo C."/>
            <person name="Sparapano E."/>
            <person name="Ronga L."/>
            <person name="Santacroce L."/>
            <person name="Chironna M."/>
            <person name="De Robertis A."/>
            <person name="Bianco A."/>
            <person name="Del Sambro L."/>
            <person name="Capozzi L."/>
            <person name="Parisi A."/>
        </authorList>
    </citation>
    <scope>NUCLEOTIDE SEQUENCE [LARGE SCALE GENOMIC DNA]</scope>
    <source>
        <strain evidence="8 9">Pt2</strain>
    </source>
</reference>
<comment type="caution">
    <text evidence="8">The sequence shown here is derived from an EMBL/GenBank/DDBJ whole genome shotgun (WGS) entry which is preliminary data.</text>
</comment>
<dbReference type="Pfam" id="PF25954">
    <property type="entry name" value="Beta-barrel_RND_2"/>
    <property type="match status" value="1"/>
</dbReference>
<comment type="similarity">
    <text evidence="2">Belongs to the membrane fusion protein (MFP) (TC 8.A.1) family.</text>
</comment>
<dbReference type="Proteomes" id="UP001380822">
    <property type="component" value="Unassembled WGS sequence"/>
</dbReference>
<dbReference type="Gene3D" id="1.10.287.470">
    <property type="entry name" value="Helix hairpin bin"/>
    <property type="match status" value="1"/>
</dbReference>
<dbReference type="SUPFAM" id="SSF111369">
    <property type="entry name" value="HlyD-like secretion proteins"/>
    <property type="match status" value="1"/>
</dbReference>
<dbReference type="Pfam" id="PF25917">
    <property type="entry name" value="BSH_RND"/>
    <property type="match status" value="1"/>
</dbReference>
<dbReference type="InterPro" id="IPR006143">
    <property type="entry name" value="RND_pump_MFP"/>
</dbReference>
<name>A0ABU7ZMF2_9HYPH</name>
<evidence type="ECO:0000256" key="4">
    <source>
        <dbReference type="SAM" id="MobiDB-lite"/>
    </source>
</evidence>
<dbReference type="PANTHER" id="PTHR30469">
    <property type="entry name" value="MULTIDRUG RESISTANCE PROTEIN MDTA"/>
    <property type="match status" value="1"/>
</dbReference>
<dbReference type="InterPro" id="IPR058625">
    <property type="entry name" value="MdtA-like_BSH"/>
</dbReference>
<evidence type="ECO:0000256" key="1">
    <source>
        <dbReference type="ARBA" id="ARBA00004196"/>
    </source>
</evidence>
<organism evidence="8 9">
    <name type="scientific">Pannonibacter anstelovis</name>
    <dbReference type="NCBI Taxonomy" id="3121537"/>
    <lineage>
        <taxon>Bacteria</taxon>
        <taxon>Pseudomonadati</taxon>
        <taxon>Pseudomonadota</taxon>
        <taxon>Alphaproteobacteria</taxon>
        <taxon>Hyphomicrobiales</taxon>
        <taxon>Stappiaceae</taxon>
        <taxon>Pannonibacter</taxon>
    </lineage>
</organism>
<feature type="domain" description="CusB-like beta-barrel" evidence="6">
    <location>
        <begin position="231"/>
        <end position="298"/>
    </location>
</feature>
<evidence type="ECO:0000256" key="3">
    <source>
        <dbReference type="ARBA" id="ARBA00022448"/>
    </source>
</evidence>
<protein>
    <submittedName>
        <fullName evidence="8">Efflux RND transporter periplasmic adaptor subunit</fullName>
    </submittedName>
</protein>
<gene>
    <name evidence="8" type="ORF">V6L76_09145</name>
</gene>
<feature type="domain" description="Multidrug resistance protein MdtA-like barrel-sandwich hybrid" evidence="5">
    <location>
        <begin position="93"/>
        <end position="214"/>
    </location>
</feature>
<sequence length="395" mass="41440">MSLWRQSLLSLVIIAAGFGLWARFYPGAGEILAPAGLGWLAAASTAPGAGDGQSRGQGNGGGRGPQGVVVVSPVIEQTINDRLSAIGSGRAARSVEVRPFESGRMTAILVNSGASVKRGEIIAKLDSEAEEIAAERAGIALKDAEARLKRTRQLRQSNAASDVQVTDAELAADNARLALREARLALSRRSVESPIDGIVGILPITAGNYVTSSSVIATVEDRSEILVDFWIPERFAGISVGAPLTAESVARPGEVYSGEVSAVDNRVETESRTLQVQASIRNAGDRLRPGMSFQVEMQFPGDKYAAVNPLAVQWGPDGAFVWAVRDGKAKRELVRIIQRNTTSVLVEANLKPGDEVISEGLHLAREGAQLNIAGRQAPKPAADAASKPAAAPSGS</sequence>
<dbReference type="Gene3D" id="2.40.30.170">
    <property type="match status" value="1"/>
</dbReference>
<keyword evidence="9" id="KW-1185">Reference proteome</keyword>
<dbReference type="EMBL" id="JBAKBE010000004">
    <property type="protein sequence ID" value="MEH0096419.1"/>
    <property type="molecule type" value="Genomic_DNA"/>
</dbReference>
<proteinExistence type="inferred from homology"/>
<evidence type="ECO:0000259" key="7">
    <source>
        <dbReference type="Pfam" id="PF25967"/>
    </source>
</evidence>
<evidence type="ECO:0000313" key="9">
    <source>
        <dbReference type="Proteomes" id="UP001380822"/>
    </source>
</evidence>